<dbReference type="EMBL" id="FNVG01000001">
    <property type="protein sequence ID" value="SEF39816.1"/>
    <property type="molecule type" value="Genomic_DNA"/>
</dbReference>
<dbReference type="SUPFAM" id="SSF55326">
    <property type="entry name" value="PurM N-terminal domain-like"/>
    <property type="match status" value="1"/>
</dbReference>
<comment type="similarity">
    <text evidence="1">Belongs to the HypE family.</text>
</comment>
<evidence type="ECO:0000259" key="3">
    <source>
        <dbReference type="Pfam" id="PF02769"/>
    </source>
</evidence>
<evidence type="ECO:0000256" key="1">
    <source>
        <dbReference type="ARBA" id="ARBA00006243"/>
    </source>
</evidence>
<dbReference type="RefSeq" id="WP_103878306.1">
    <property type="nucleotide sequence ID" value="NZ_FNVG01000001.1"/>
</dbReference>
<evidence type="ECO:0000313" key="5">
    <source>
        <dbReference type="Proteomes" id="UP000236721"/>
    </source>
</evidence>
<dbReference type="SUPFAM" id="SSF56042">
    <property type="entry name" value="PurM C-terminal domain-like"/>
    <property type="match status" value="1"/>
</dbReference>
<gene>
    <name evidence="4" type="ORF">SAMN04488244_10140</name>
</gene>
<keyword evidence="5" id="KW-1185">Reference proteome</keyword>
<feature type="domain" description="PurM-like C-terminal" evidence="3">
    <location>
        <begin position="166"/>
        <end position="315"/>
    </location>
</feature>
<protein>
    <submittedName>
        <fullName evidence="4">Hydrogenase expression/formation protein HypE</fullName>
    </submittedName>
</protein>
<evidence type="ECO:0000259" key="2">
    <source>
        <dbReference type="Pfam" id="PF00586"/>
    </source>
</evidence>
<dbReference type="PANTHER" id="PTHR30303:SF0">
    <property type="entry name" value="CARBAMOYL DEHYDRATASE HYPE"/>
    <property type="match status" value="1"/>
</dbReference>
<dbReference type="Pfam" id="PF00586">
    <property type="entry name" value="AIRS"/>
    <property type="match status" value="1"/>
</dbReference>
<dbReference type="Proteomes" id="UP000236721">
    <property type="component" value="Unassembled WGS sequence"/>
</dbReference>
<dbReference type="NCBIfam" id="TIGR02124">
    <property type="entry name" value="hypE"/>
    <property type="match status" value="1"/>
</dbReference>
<proteinExistence type="inferred from homology"/>
<dbReference type="InterPro" id="IPR011854">
    <property type="entry name" value="HypE"/>
</dbReference>
<dbReference type="PANTHER" id="PTHR30303">
    <property type="entry name" value="HYDROGENASE ISOENZYMES FORMATION PROTEIN HYPE"/>
    <property type="match status" value="1"/>
</dbReference>
<dbReference type="AlphaFoldDB" id="A0A1H5RN78"/>
<accession>A0A1H5RN78</accession>
<dbReference type="Pfam" id="PF02769">
    <property type="entry name" value="AIRS_C"/>
    <property type="match status" value="1"/>
</dbReference>
<dbReference type="InterPro" id="IPR010918">
    <property type="entry name" value="PurM-like_C_dom"/>
</dbReference>
<dbReference type="FunFam" id="3.30.1330.10:FF:000015">
    <property type="entry name" value="Hydrogenase expression/formation protein HypE"/>
    <property type="match status" value="1"/>
</dbReference>
<dbReference type="PIRSF" id="PIRSF005644">
    <property type="entry name" value="Hdrgns_mtr_HypE"/>
    <property type="match status" value="1"/>
</dbReference>
<name>A0A1H5RN78_9VIBR</name>
<organism evidence="4 5">
    <name type="scientific">Vibrio hangzhouensis</name>
    <dbReference type="NCBI Taxonomy" id="462991"/>
    <lineage>
        <taxon>Bacteria</taxon>
        <taxon>Pseudomonadati</taxon>
        <taxon>Pseudomonadota</taxon>
        <taxon>Gammaproteobacteria</taxon>
        <taxon>Vibrionales</taxon>
        <taxon>Vibrionaceae</taxon>
        <taxon>Vibrio</taxon>
    </lineage>
</organism>
<dbReference type="CDD" id="cd02197">
    <property type="entry name" value="HypE"/>
    <property type="match status" value="1"/>
</dbReference>
<dbReference type="Gene3D" id="3.90.650.10">
    <property type="entry name" value="PurM-like C-terminal domain"/>
    <property type="match status" value="1"/>
</dbReference>
<reference evidence="5" key="1">
    <citation type="submission" date="2016-10" db="EMBL/GenBank/DDBJ databases">
        <authorList>
            <person name="Varghese N."/>
            <person name="Submissions S."/>
        </authorList>
    </citation>
    <scope>NUCLEOTIDE SEQUENCE [LARGE SCALE GENOMIC DNA]</scope>
    <source>
        <strain evidence="5">CGMCC 1.7062</strain>
    </source>
</reference>
<dbReference type="InterPro" id="IPR036921">
    <property type="entry name" value="PurM-like_N_sf"/>
</dbReference>
<dbReference type="GO" id="GO:0051604">
    <property type="term" value="P:protein maturation"/>
    <property type="evidence" value="ECO:0007669"/>
    <property type="project" value="TreeGrafter"/>
</dbReference>
<feature type="domain" description="PurM-like N-terminal" evidence="2">
    <location>
        <begin position="49"/>
        <end position="154"/>
    </location>
</feature>
<dbReference type="InterPro" id="IPR016188">
    <property type="entry name" value="PurM-like_N"/>
</dbReference>
<evidence type="ECO:0000313" key="4">
    <source>
        <dbReference type="EMBL" id="SEF39816.1"/>
    </source>
</evidence>
<dbReference type="InterPro" id="IPR036676">
    <property type="entry name" value="PurM-like_C_sf"/>
</dbReference>
<sequence>MPDRITLAHGSGGKAMQELVNKIFLSYFANEILNRQEDQARIPLAPLTLTGEKLAFSCDSYVVDPIRFPGGDIGKLAVCGTANDIAMSGAKPIYLSAGFIIEEGFSIDELKQVACSMAKTASEAGIEIVTGDTKVVPKGAADKLFISTSGIGVIPANVDWGVQHIQPGDQILISGNLGDHGATILNARENLGFGGQLNSDCQHLYPFVEALLPVKGIRTLRDATRGGVNAVLHEFVASSGCGFQVIEQALPVSSPVRGLSELLGLEVLNFANEGKFIAIVDPKDANLALSTLRQLKGGSDAAIIGEVNSSQKVSVLNAFGASRWLDLPWDEPMPRIC</sequence>
<dbReference type="OrthoDB" id="9801934at2"/>
<dbReference type="Gene3D" id="3.30.1330.10">
    <property type="entry name" value="PurM-like, N-terminal domain"/>
    <property type="match status" value="1"/>
</dbReference>